<keyword evidence="7" id="KW-0573">Peptidoglycan synthesis</keyword>
<evidence type="ECO:0000313" key="10">
    <source>
        <dbReference type="EMBL" id="KXB39270.1"/>
    </source>
</evidence>
<dbReference type="GO" id="GO:0051301">
    <property type="term" value="P:cell division"/>
    <property type="evidence" value="ECO:0007669"/>
    <property type="project" value="UniProtKB-KW"/>
</dbReference>
<organism evidence="10 11">
    <name type="scientific">Amygdalobacter nucleatus</name>
    <dbReference type="NCBI Taxonomy" id="3029274"/>
    <lineage>
        <taxon>Bacteria</taxon>
        <taxon>Bacillati</taxon>
        <taxon>Bacillota</taxon>
        <taxon>Clostridia</taxon>
        <taxon>Eubacteriales</taxon>
        <taxon>Oscillospiraceae</taxon>
        <taxon>Amygdalobacter</taxon>
    </lineage>
</organism>
<dbReference type="STRING" id="1497955.HMPREF1872_01302"/>
<proteinExistence type="inferred from homology"/>
<dbReference type="InterPro" id="IPR003524">
    <property type="entry name" value="PNAcMuramoyl-5peptid_Trfase"/>
</dbReference>
<comment type="cofactor">
    <cofactor evidence="7 9">
        <name>Mg(2+)</name>
        <dbReference type="ChEBI" id="CHEBI:18420"/>
    </cofactor>
</comment>
<dbReference type="UniPathway" id="UPA00219"/>
<evidence type="ECO:0000313" key="11">
    <source>
        <dbReference type="Proteomes" id="UP000070080"/>
    </source>
</evidence>
<gene>
    <name evidence="7" type="primary">mraY</name>
    <name evidence="10" type="ORF">HMPREF1872_01302</name>
</gene>
<keyword evidence="7" id="KW-1003">Cell membrane</keyword>
<feature type="transmembrane region" description="Helical" evidence="7">
    <location>
        <begin position="155"/>
        <end position="175"/>
    </location>
</feature>
<dbReference type="HAMAP" id="MF_00038">
    <property type="entry name" value="MraY"/>
    <property type="match status" value="1"/>
</dbReference>
<dbReference type="PROSITE" id="PS01348">
    <property type="entry name" value="MRAY_2"/>
    <property type="match status" value="1"/>
</dbReference>
<dbReference type="InterPro" id="IPR018480">
    <property type="entry name" value="PNAcMuramoyl-5peptid_Trfase_CS"/>
</dbReference>
<feature type="transmembrane region" description="Helical" evidence="7">
    <location>
        <begin position="54"/>
        <end position="73"/>
    </location>
</feature>
<comment type="function">
    <text evidence="7">Catalyzes the initial step of the lipid cycle reactions in the biosynthesis of the cell wall peptidoglycan: transfers peptidoglycan precursor phospho-MurNAc-pentapeptide from UDP-MurNAc-pentapeptide onto the lipid carrier undecaprenyl phosphate, yielding undecaprenyl-pyrophosphoryl-MurNAc-pentapeptide, known as lipid I.</text>
</comment>
<dbReference type="CDD" id="cd06852">
    <property type="entry name" value="GT_MraY"/>
    <property type="match status" value="1"/>
</dbReference>
<evidence type="ECO:0000256" key="2">
    <source>
        <dbReference type="ARBA" id="ARBA00005583"/>
    </source>
</evidence>
<name>A0A133Y7X3_9FIRM</name>
<dbReference type="GO" id="GO:0008360">
    <property type="term" value="P:regulation of cell shape"/>
    <property type="evidence" value="ECO:0007669"/>
    <property type="project" value="UniProtKB-KW"/>
</dbReference>
<feature type="transmembrane region" description="Helical" evidence="7">
    <location>
        <begin position="286"/>
        <end position="303"/>
    </location>
</feature>
<evidence type="ECO:0000256" key="6">
    <source>
        <dbReference type="ARBA" id="ARBA00023136"/>
    </source>
</evidence>
<feature type="transmembrane region" description="Helical" evidence="7">
    <location>
        <begin position="330"/>
        <end position="349"/>
    </location>
</feature>
<evidence type="ECO:0000256" key="8">
    <source>
        <dbReference type="NCBIfam" id="TIGR00445"/>
    </source>
</evidence>
<feature type="transmembrane region" description="Helical" evidence="7">
    <location>
        <begin position="6"/>
        <end position="28"/>
    </location>
</feature>
<comment type="catalytic activity">
    <reaction evidence="7">
        <text>UDP-N-acetyl-alpha-D-muramoyl-L-alanyl-gamma-D-glutamyl-meso-2,6-diaminopimeloyl-D-alanyl-D-alanine + di-trans,octa-cis-undecaprenyl phosphate = di-trans,octa-cis-undecaprenyl diphospho-N-acetyl-alpha-D-muramoyl-L-alanyl-D-glutamyl-meso-2,6-diaminopimeloyl-D-alanyl-D-alanine + UMP</text>
        <dbReference type="Rhea" id="RHEA:28386"/>
        <dbReference type="ChEBI" id="CHEBI:57865"/>
        <dbReference type="ChEBI" id="CHEBI:60392"/>
        <dbReference type="ChEBI" id="CHEBI:61386"/>
        <dbReference type="ChEBI" id="CHEBI:61387"/>
        <dbReference type="EC" id="2.7.8.13"/>
    </reaction>
</comment>
<feature type="transmembrane region" description="Helical" evidence="7">
    <location>
        <begin position="259"/>
        <end position="280"/>
    </location>
</feature>
<reference evidence="11" key="1">
    <citation type="submission" date="2016-01" db="EMBL/GenBank/DDBJ databases">
        <authorList>
            <person name="Mitreva M."/>
            <person name="Pepin K.H."/>
            <person name="Mihindukulasuriya K.A."/>
            <person name="Fulton R."/>
            <person name="Fronick C."/>
            <person name="O'Laughlin M."/>
            <person name="Miner T."/>
            <person name="Herter B."/>
            <person name="Rosa B.A."/>
            <person name="Cordes M."/>
            <person name="Tomlinson C."/>
            <person name="Wollam A."/>
            <person name="Palsikar V.B."/>
            <person name="Mardis E.R."/>
            <person name="Wilson R.K."/>
        </authorList>
    </citation>
    <scope>NUCLEOTIDE SEQUENCE [LARGE SCALE GENOMIC DNA]</scope>
    <source>
        <strain evidence="11">KA00274</strain>
    </source>
</reference>
<dbReference type="GO" id="GO:0071555">
    <property type="term" value="P:cell wall organization"/>
    <property type="evidence" value="ECO:0007669"/>
    <property type="project" value="UniProtKB-KW"/>
</dbReference>
<feature type="binding site" evidence="9">
    <location>
        <position position="182"/>
    </location>
    <ligand>
        <name>Mg(2+)</name>
        <dbReference type="ChEBI" id="CHEBI:18420"/>
    </ligand>
</feature>
<dbReference type="GO" id="GO:0051992">
    <property type="term" value="F:UDP-N-acetylmuramoyl-L-alanyl-D-glutamyl-meso-2,6-diaminopimelyl-D-alanyl-D-alanine:undecaprenyl-phosphate transferase activity"/>
    <property type="evidence" value="ECO:0007669"/>
    <property type="project" value="RHEA"/>
</dbReference>
<evidence type="ECO:0000256" key="9">
    <source>
        <dbReference type="PIRSR" id="PIRSR600715-1"/>
    </source>
</evidence>
<dbReference type="Pfam" id="PF00953">
    <property type="entry name" value="Glycos_transf_4"/>
    <property type="match status" value="1"/>
</dbReference>
<feature type="binding site" evidence="9">
    <location>
        <position position="258"/>
    </location>
    <ligand>
        <name>Mg(2+)</name>
        <dbReference type="ChEBI" id="CHEBI:18420"/>
    </ligand>
</feature>
<dbReference type="NCBIfam" id="TIGR00445">
    <property type="entry name" value="mraY"/>
    <property type="match status" value="1"/>
</dbReference>
<dbReference type="Proteomes" id="UP000070080">
    <property type="component" value="Unassembled WGS sequence"/>
</dbReference>
<comment type="pathway">
    <text evidence="7">Cell wall biogenesis; peptidoglycan biosynthesis.</text>
</comment>
<evidence type="ECO:0000256" key="1">
    <source>
        <dbReference type="ARBA" id="ARBA00004141"/>
    </source>
</evidence>
<keyword evidence="6 7" id="KW-0472">Membrane</keyword>
<comment type="caution">
    <text evidence="10">The sequence shown here is derived from an EMBL/GenBank/DDBJ whole genome shotgun (WGS) entry which is preliminary data.</text>
</comment>
<dbReference type="PANTHER" id="PTHR22926:SF5">
    <property type="entry name" value="PHOSPHO-N-ACETYLMURAMOYL-PENTAPEPTIDE-TRANSFERASE HOMOLOG"/>
    <property type="match status" value="1"/>
</dbReference>
<feature type="transmembrane region" description="Helical" evidence="7">
    <location>
        <begin position="229"/>
        <end position="247"/>
    </location>
</feature>
<feature type="transmembrane region" description="Helical" evidence="7">
    <location>
        <begin position="122"/>
        <end position="143"/>
    </location>
</feature>
<keyword evidence="7 9" id="KW-0479">Metal-binding</keyword>
<keyword evidence="3 7" id="KW-0808">Transferase</keyword>
<dbReference type="PANTHER" id="PTHR22926">
    <property type="entry name" value="PHOSPHO-N-ACETYLMURAMOYL-PENTAPEPTIDE-TRANSFERASE"/>
    <property type="match status" value="1"/>
</dbReference>
<keyword evidence="11" id="KW-1185">Reference proteome</keyword>
<dbReference type="GO" id="GO:0009252">
    <property type="term" value="P:peptidoglycan biosynthetic process"/>
    <property type="evidence" value="ECO:0007669"/>
    <property type="project" value="UniProtKB-UniRule"/>
</dbReference>
<dbReference type="EC" id="2.7.8.13" evidence="7 8"/>
<dbReference type="InterPro" id="IPR000715">
    <property type="entry name" value="Glycosyl_transferase_4"/>
</dbReference>
<dbReference type="GO" id="GO:0005886">
    <property type="term" value="C:plasma membrane"/>
    <property type="evidence" value="ECO:0007669"/>
    <property type="project" value="UniProtKB-SubCell"/>
</dbReference>
<feature type="transmembrane region" description="Helical" evidence="7">
    <location>
        <begin position="187"/>
        <end position="209"/>
    </location>
</feature>
<comment type="subcellular location">
    <subcellularLocation>
        <location evidence="7">Cell membrane</location>
        <topology evidence="7">Multi-pass membrane protein</topology>
    </subcellularLocation>
    <subcellularLocation>
        <location evidence="1">Membrane</location>
        <topology evidence="1">Multi-pass membrane protein</topology>
    </subcellularLocation>
</comment>
<sequence length="350" mass="39130">MLNSATIFLIILAMLTAYLIGVILIPYLKRLHFGQHERLEGPNSHLAKEGTPTFGGFIFLLPFFGFTLAYTIWLAVSEKYLSRDFLVTLFVILLTAALGFLDDYVKVRKDKEGLSPKQKTQYLVAIFSLYALYFVTVSEQASWGLGLAIPGLGWLAFNSWLGKIIFALFIVFYLYCCSNAVNITDGVDGLCASVTVIVLLGIEALLATLSAKLSANLVAVKWPLGLIHLYQFATLLLVASLIGFLMHNKYPAKVFMGDLGSLSLGTTVAIFLLQFGWAFAFLAMGMIYWVEILSVLIQVTYFRKTGGKRIFKMTPIHHHFELSNWSERKIVFVFSLVTLIGVVIAYSLWR</sequence>
<dbReference type="GO" id="GO:0046872">
    <property type="term" value="F:metal ion binding"/>
    <property type="evidence" value="ECO:0007669"/>
    <property type="project" value="UniProtKB-KW"/>
</dbReference>
<keyword evidence="7" id="KW-0961">Cell wall biogenesis/degradation</keyword>
<keyword evidence="7" id="KW-0132">Cell division</keyword>
<keyword evidence="7" id="KW-0133">Cell shape</keyword>
<evidence type="ECO:0000256" key="3">
    <source>
        <dbReference type="ARBA" id="ARBA00022679"/>
    </source>
</evidence>
<accession>A0A133Y7X3</accession>
<keyword evidence="5 7" id="KW-1133">Transmembrane helix</keyword>
<dbReference type="EMBL" id="LSCV01000042">
    <property type="protein sequence ID" value="KXB39270.1"/>
    <property type="molecule type" value="Genomic_DNA"/>
</dbReference>
<keyword evidence="7" id="KW-0131">Cell cycle</keyword>
<evidence type="ECO:0000256" key="7">
    <source>
        <dbReference type="HAMAP-Rule" id="MF_00038"/>
    </source>
</evidence>
<protein>
    <recommendedName>
        <fullName evidence="7 8">Phospho-N-acetylmuramoyl-pentapeptide-transferase</fullName>
        <ecNumber evidence="7 8">2.7.8.13</ecNumber>
    </recommendedName>
    <alternativeName>
        <fullName evidence="7">UDP-MurNAc-pentapeptide phosphotransferase</fullName>
    </alternativeName>
</protein>
<feature type="transmembrane region" description="Helical" evidence="7">
    <location>
        <begin position="85"/>
        <end position="101"/>
    </location>
</feature>
<keyword evidence="4 7" id="KW-0812">Transmembrane</keyword>
<dbReference type="AlphaFoldDB" id="A0A133Y7X3"/>
<evidence type="ECO:0000256" key="5">
    <source>
        <dbReference type="ARBA" id="ARBA00022989"/>
    </source>
</evidence>
<dbReference type="GO" id="GO:0008963">
    <property type="term" value="F:phospho-N-acetylmuramoyl-pentapeptide-transferase activity"/>
    <property type="evidence" value="ECO:0007669"/>
    <property type="project" value="UniProtKB-UniRule"/>
</dbReference>
<comment type="similarity">
    <text evidence="2 7">Belongs to the glycosyltransferase 4 family. MraY subfamily.</text>
</comment>
<keyword evidence="7 9" id="KW-0460">Magnesium</keyword>
<dbReference type="RefSeq" id="WP_066714888.1">
    <property type="nucleotide sequence ID" value="NZ_JARFNM010000001.1"/>
</dbReference>
<dbReference type="PATRIC" id="fig|1497955.3.peg.1269"/>
<evidence type="ECO:0000256" key="4">
    <source>
        <dbReference type="ARBA" id="ARBA00022692"/>
    </source>
</evidence>
<dbReference type="OrthoDB" id="9805475at2"/>